<dbReference type="Gene3D" id="2.60.120.600">
    <property type="entry name" value="Domain of unknown function DUF1214, C-terminal domain"/>
    <property type="match status" value="1"/>
</dbReference>
<dbReference type="InterPro" id="IPR010621">
    <property type="entry name" value="DUF1214"/>
</dbReference>
<dbReference type="PANTHER" id="PTHR36509">
    <property type="entry name" value="BLL3101 PROTEIN"/>
    <property type="match status" value="1"/>
</dbReference>
<dbReference type="Pfam" id="PF06863">
    <property type="entry name" value="DUF1254"/>
    <property type="match status" value="1"/>
</dbReference>
<dbReference type="PANTHER" id="PTHR36509:SF2">
    <property type="entry name" value="BLL3101 PROTEIN"/>
    <property type="match status" value="1"/>
</dbReference>
<dbReference type="InterPro" id="IPR037049">
    <property type="entry name" value="DUF1214_C_sf"/>
</dbReference>
<dbReference type="InterPro" id="IPR010679">
    <property type="entry name" value="DUF1254"/>
</dbReference>
<dbReference type="EMBL" id="UGRY01000005">
    <property type="protein sequence ID" value="SUD48875.1"/>
    <property type="molecule type" value="Genomic_DNA"/>
</dbReference>
<evidence type="ECO:0000313" key="4">
    <source>
        <dbReference type="EMBL" id="SUD48875.1"/>
    </source>
</evidence>
<organism evidence="4 5">
    <name type="scientific">Nocardia otitidiscaviarum</name>
    <dbReference type="NCBI Taxonomy" id="1823"/>
    <lineage>
        <taxon>Bacteria</taxon>
        <taxon>Bacillati</taxon>
        <taxon>Actinomycetota</taxon>
        <taxon>Actinomycetes</taxon>
        <taxon>Mycobacteriales</taxon>
        <taxon>Nocardiaceae</taxon>
        <taxon>Nocardia</taxon>
    </lineage>
</organism>
<evidence type="ECO:0000259" key="3">
    <source>
        <dbReference type="Pfam" id="PF06863"/>
    </source>
</evidence>
<dbReference type="Pfam" id="PF06742">
    <property type="entry name" value="DUF1214"/>
    <property type="match status" value="1"/>
</dbReference>
<sequence length="482" mass="52421">MVSSSTARRARAAVAVGLAAATAVAAVACSTNTSTSSSPGGSTSAPSPSDLAVQAYIYTYPLVSVEVSRRQATNYPAPDPGIGSAPMNQLGHLHFLPDAGFTDVVRPNVDTVYTSMFFDVSAQPLVVSVPDMGGRYHLFPILDMWSNVDASAGPRTLDDQHGYQFAIVGPGFHGSLPAGVHEYRLPTDTGWMIGRIQVDGPDDLPNVIAIQDKMSAVPLDAYGSAYTPPVNTDIHADWPRVEVAKYIHDLTPQQYWDLYYAALSHDQTRPGDDALLAQLATIGWHPDTELDLASLPQPERTRWEQAWPTALAQIEKDMGNTEVNGWTISRTGVGDYGTAYADRAVVAYAGLGANLPQDAIYPSARVDATGTQLNADHSYVLHFPADQVPPVKGFWSLTMYNDRGFFVDNPINRYAVRGEHVHTNPDGSLDIYIQRENPGAEKESNWLPAPAAGDFNVMLRLYWPEQRIVDGDWNPPAITRTN</sequence>
<evidence type="ECO:0000256" key="1">
    <source>
        <dbReference type="SAM" id="SignalP"/>
    </source>
</evidence>
<protein>
    <submittedName>
        <fullName evidence="4">Uncharacterized conserved protein</fullName>
    </submittedName>
</protein>
<feature type="signal peptide" evidence="1">
    <location>
        <begin position="1"/>
        <end position="25"/>
    </location>
</feature>
<dbReference type="SUPFAM" id="SSF160935">
    <property type="entry name" value="VPA0735-like"/>
    <property type="match status" value="1"/>
</dbReference>
<keyword evidence="1" id="KW-0732">Signal</keyword>
<reference evidence="4 5" key="1">
    <citation type="submission" date="2018-06" db="EMBL/GenBank/DDBJ databases">
        <authorList>
            <consortium name="Pathogen Informatics"/>
            <person name="Doyle S."/>
        </authorList>
    </citation>
    <scope>NUCLEOTIDE SEQUENCE [LARGE SCALE GENOMIC DNA]</scope>
    <source>
        <strain evidence="4 5">NCTC1934</strain>
    </source>
</reference>
<feature type="domain" description="DUF1254" evidence="3">
    <location>
        <begin position="87"/>
        <end position="217"/>
    </location>
</feature>
<accession>A0A379JK66</accession>
<evidence type="ECO:0000313" key="5">
    <source>
        <dbReference type="Proteomes" id="UP000255467"/>
    </source>
</evidence>
<feature type="domain" description="DUF1214" evidence="2">
    <location>
        <begin position="359"/>
        <end position="466"/>
    </location>
</feature>
<gene>
    <name evidence="4" type="ORF">NCTC1934_06219</name>
</gene>
<dbReference type="InterPro" id="IPR037050">
    <property type="entry name" value="DUF1254_sf"/>
</dbReference>
<dbReference type="Gene3D" id="2.60.40.1610">
    <property type="entry name" value="Domain of unknown function DUF1254"/>
    <property type="match status" value="1"/>
</dbReference>
<proteinExistence type="predicted"/>
<evidence type="ECO:0000259" key="2">
    <source>
        <dbReference type="Pfam" id="PF06742"/>
    </source>
</evidence>
<name>A0A379JK66_9NOCA</name>
<feature type="chain" id="PRO_5039647894" evidence="1">
    <location>
        <begin position="26"/>
        <end position="482"/>
    </location>
</feature>
<keyword evidence="5" id="KW-1185">Reference proteome</keyword>
<dbReference type="Proteomes" id="UP000255467">
    <property type="component" value="Unassembled WGS sequence"/>
</dbReference>
<dbReference type="AlphaFoldDB" id="A0A379JK66"/>